<comment type="pathway">
    <text evidence="4">Amino-acid biosynthesis.</text>
</comment>
<dbReference type="OrthoDB" id="4327079at2759"/>
<sequence>MADIEDLGASKQGVHSRPVSASGAAVVGKQKRDVKPNTVSAGAQGELLVWRRDGEVAPLNNLRGFVDYEREPSKYRPVNERINDWEVILPHALEREGTEVTVQSARCMDCGTPTCCSEPYGCPLGNEVPRFNKLAYNGQWREALDVLLSTSNAPEWTSHVCPAPCEGACVAGLVDAPVTIKNIEQQIIERGWANGWIYPKPPSMQTGKKVAVIGSGPAGLCAADMLNRRGHSVTVYERADRVGGLLMYGIPAPKLDKKMLQRRIDLWAEEGVKFVTGANVGVDPAHDLRDMHKNNDAIVLTVGATKPRLLNIPGSDLKGIYPAMDFLAATTKTLLDDGNGRLRHWDGSYISARDKNVVVIGGGDTGNDCVGTSVRMRARNVVNLELLDKPPVERDETMPWPTFPKTFKLDYGGEEAAAVFGQDPRQFNTLTKEYLGDETGHVVGIRTVRIVWRDGKMQEIPNSERIIPADLVLLSLGFLGPEETMLKQLSLDADKRGNIKAEYGDFATNLPGVFAAGDCRRGQSLVVRAMREGREVAAAVDKYLATQAPAAL</sequence>
<dbReference type="Pfam" id="PF14691">
    <property type="entry name" value="Fer4_20"/>
    <property type="match status" value="1"/>
</dbReference>
<dbReference type="SUPFAM" id="SSF51971">
    <property type="entry name" value="Nucleotide-binding domain"/>
    <property type="match status" value="2"/>
</dbReference>
<dbReference type="Proteomes" id="UP000241890">
    <property type="component" value="Unassembled WGS sequence"/>
</dbReference>
<dbReference type="NCBIfam" id="TIGR01317">
    <property type="entry name" value="GOGAT_sm_gam"/>
    <property type="match status" value="1"/>
</dbReference>
<evidence type="ECO:0000256" key="2">
    <source>
        <dbReference type="ARBA" id="ARBA00023002"/>
    </source>
</evidence>
<feature type="domain" description="Dihydroprymidine dehydrogenase" evidence="7">
    <location>
        <begin position="98"/>
        <end position="195"/>
    </location>
</feature>
<dbReference type="PRINTS" id="PR00419">
    <property type="entry name" value="ADXRDTASE"/>
</dbReference>
<evidence type="ECO:0000313" key="8">
    <source>
        <dbReference type="EMBL" id="GBG31017.1"/>
    </source>
</evidence>
<dbReference type="GO" id="GO:0016639">
    <property type="term" value="F:oxidoreductase activity, acting on the CH-NH2 group of donors, NAD or NADP as acceptor"/>
    <property type="evidence" value="ECO:0007669"/>
    <property type="project" value="InterPro"/>
</dbReference>
<accession>A0A2R5GJG1</accession>
<dbReference type="GO" id="GO:0006537">
    <property type="term" value="P:glutamate biosynthetic process"/>
    <property type="evidence" value="ECO:0007669"/>
    <property type="project" value="UniProtKB-KW"/>
</dbReference>
<keyword evidence="2" id="KW-0560">Oxidoreductase</keyword>
<dbReference type="PANTHER" id="PTHR43100">
    <property type="entry name" value="GLUTAMATE SYNTHASE [NADPH] SMALL CHAIN"/>
    <property type="match status" value="1"/>
</dbReference>
<dbReference type="GO" id="GO:0051536">
    <property type="term" value="F:iron-sulfur cluster binding"/>
    <property type="evidence" value="ECO:0007669"/>
    <property type="project" value="InterPro"/>
</dbReference>
<dbReference type="Gene3D" id="3.50.50.60">
    <property type="entry name" value="FAD/NAD(P)-binding domain"/>
    <property type="match status" value="2"/>
</dbReference>
<dbReference type="SUPFAM" id="SSF46548">
    <property type="entry name" value="alpha-helical ferredoxin"/>
    <property type="match status" value="1"/>
</dbReference>
<evidence type="ECO:0000313" key="9">
    <source>
        <dbReference type="Proteomes" id="UP000241890"/>
    </source>
</evidence>
<evidence type="ECO:0000259" key="7">
    <source>
        <dbReference type="Pfam" id="PF14691"/>
    </source>
</evidence>
<organism evidence="8 9">
    <name type="scientific">Hondaea fermentalgiana</name>
    <dbReference type="NCBI Taxonomy" id="2315210"/>
    <lineage>
        <taxon>Eukaryota</taxon>
        <taxon>Sar</taxon>
        <taxon>Stramenopiles</taxon>
        <taxon>Bigyra</taxon>
        <taxon>Labyrinthulomycetes</taxon>
        <taxon>Thraustochytrida</taxon>
        <taxon>Thraustochytriidae</taxon>
        <taxon>Hondaea</taxon>
    </lineage>
</organism>
<dbReference type="Gene3D" id="1.10.1060.10">
    <property type="entry name" value="Alpha-helical ferredoxin"/>
    <property type="match status" value="1"/>
</dbReference>
<name>A0A2R5GJG1_9STRA</name>
<dbReference type="InterPro" id="IPR006005">
    <property type="entry name" value="Glut_synth_ssu1"/>
</dbReference>
<dbReference type="AlphaFoldDB" id="A0A2R5GJG1"/>
<proteinExistence type="predicted"/>
<evidence type="ECO:0000256" key="1">
    <source>
        <dbReference type="ARBA" id="ARBA00022605"/>
    </source>
</evidence>
<dbReference type="InterPro" id="IPR051394">
    <property type="entry name" value="Glutamate_Synthase"/>
</dbReference>
<dbReference type="Pfam" id="PF07992">
    <property type="entry name" value="Pyr_redox_2"/>
    <property type="match status" value="2"/>
</dbReference>
<dbReference type="InterPro" id="IPR028261">
    <property type="entry name" value="DPD_II"/>
</dbReference>
<evidence type="ECO:0000256" key="4">
    <source>
        <dbReference type="ARBA" id="ARBA00029440"/>
    </source>
</evidence>
<dbReference type="EMBL" id="BEYU01000087">
    <property type="protein sequence ID" value="GBG31017.1"/>
    <property type="molecule type" value="Genomic_DNA"/>
</dbReference>
<protein>
    <submittedName>
        <fullName evidence="8">Glutamate synthase NADH</fullName>
    </submittedName>
</protein>
<dbReference type="InterPro" id="IPR023753">
    <property type="entry name" value="FAD/NAD-binding_dom"/>
</dbReference>
<dbReference type="InterPro" id="IPR036188">
    <property type="entry name" value="FAD/NAD-bd_sf"/>
</dbReference>
<keyword evidence="9" id="KW-1185">Reference proteome</keyword>
<gene>
    <name evidence="8" type="ORF">FCC1311_072382</name>
</gene>
<evidence type="ECO:0000256" key="3">
    <source>
        <dbReference type="ARBA" id="ARBA00023164"/>
    </source>
</evidence>
<dbReference type="InterPro" id="IPR009051">
    <property type="entry name" value="Helical_ferredxn"/>
</dbReference>
<feature type="domain" description="FAD/NAD(P)-binding" evidence="6">
    <location>
        <begin position="208"/>
        <end position="390"/>
    </location>
</feature>
<reference evidence="8 9" key="1">
    <citation type="submission" date="2017-12" db="EMBL/GenBank/DDBJ databases">
        <title>Sequencing, de novo assembly and annotation of complete genome of a new Thraustochytrid species, strain FCC1311.</title>
        <authorList>
            <person name="Sedici K."/>
            <person name="Godart F."/>
            <person name="Aiese Cigliano R."/>
            <person name="Sanseverino W."/>
            <person name="Barakat M."/>
            <person name="Ortet P."/>
            <person name="Marechal E."/>
            <person name="Cagnac O."/>
            <person name="Amato A."/>
        </authorList>
    </citation>
    <scope>NUCLEOTIDE SEQUENCE [LARGE SCALE GENOMIC DNA]</scope>
</reference>
<feature type="domain" description="FAD/NAD(P)-binding" evidence="6">
    <location>
        <begin position="456"/>
        <end position="533"/>
    </location>
</feature>
<dbReference type="InParanoid" id="A0A2R5GJG1"/>
<keyword evidence="1" id="KW-0028">Amino-acid biosynthesis</keyword>
<comment type="caution">
    <text evidence="8">The sequence shown here is derived from an EMBL/GenBank/DDBJ whole genome shotgun (WGS) entry which is preliminary data.</text>
</comment>
<evidence type="ECO:0000256" key="5">
    <source>
        <dbReference type="SAM" id="MobiDB-lite"/>
    </source>
</evidence>
<evidence type="ECO:0000259" key="6">
    <source>
        <dbReference type="Pfam" id="PF07992"/>
    </source>
</evidence>
<keyword evidence="3" id="KW-0314">Glutamate biosynthesis</keyword>
<feature type="region of interest" description="Disordered" evidence="5">
    <location>
        <begin position="1"/>
        <end position="36"/>
    </location>
</feature>